<dbReference type="OrthoDB" id="163346at2"/>
<dbReference type="GO" id="GO:0003677">
    <property type="term" value="F:DNA binding"/>
    <property type="evidence" value="ECO:0007669"/>
    <property type="project" value="UniProtKB-KW"/>
</dbReference>
<dbReference type="Proteomes" id="UP000029278">
    <property type="component" value="Unassembled WGS sequence"/>
</dbReference>
<evidence type="ECO:0000256" key="2">
    <source>
        <dbReference type="ARBA" id="ARBA00023125"/>
    </source>
</evidence>
<keyword evidence="2" id="KW-0238">DNA-binding</keyword>
<dbReference type="EMBL" id="JMQA01000046">
    <property type="protein sequence ID" value="KFM94685.1"/>
    <property type="molecule type" value="Genomic_DNA"/>
</dbReference>
<evidence type="ECO:0000313" key="5">
    <source>
        <dbReference type="EMBL" id="KFM94685.1"/>
    </source>
</evidence>
<dbReference type="InterPro" id="IPR036388">
    <property type="entry name" value="WH-like_DNA-bd_sf"/>
</dbReference>
<dbReference type="PRINTS" id="PR00598">
    <property type="entry name" value="HTHMARR"/>
</dbReference>
<proteinExistence type="predicted"/>
<reference evidence="5 6" key="1">
    <citation type="submission" date="2014-04" db="EMBL/GenBank/DDBJ databases">
        <authorList>
            <person name="Bishop-Lilly K.A."/>
            <person name="Broomall S.M."/>
            <person name="Chain P.S."/>
            <person name="Chertkov O."/>
            <person name="Coyne S.R."/>
            <person name="Daligault H.E."/>
            <person name="Davenport K.W."/>
            <person name="Erkkila T."/>
            <person name="Frey K.G."/>
            <person name="Gibbons H.S."/>
            <person name="Gu W."/>
            <person name="Jaissle J."/>
            <person name="Johnson S.L."/>
            <person name="Koroleva G.I."/>
            <person name="Ladner J.T."/>
            <person name="Lo C.-C."/>
            <person name="Minogue T.D."/>
            <person name="Munk C."/>
            <person name="Palacios G.F."/>
            <person name="Redden C.L."/>
            <person name="Rosenzweig C.N."/>
            <person name="Scholz M.B."/>
            <person name="Teshima H."/>
            <person name="Xu Y."/>
        </authorList>
    </citation>
    <scope>NUCLEOTIDE SEQUENCE [LARGE SCALE GENOMIC DNA]</scope>
    <source>
        <strain evidence="5 6">8244</strain>
    </source>
</reference>
<comment type="caution">
    <text evidence="5">The sequence shown here is derived from an EMBL/GenBank/DDBJ whole genome shotgun (WGS) entry which is preliminary data.</text>
</comment>
<dbReference type="InterPro" id="IPR036390">
    <property type="entry name" value="WH_DNA-bd_sf"/>
</dbReference>
<dbReference type="HOGENOM" id="CLU_083287_12_3_9"/>
<dbReference type="PATRIC" id="fig|44252.3.peg.5386"/>
<dbReference type="Gene3D" id="1.10.10.10">
    <property type="entry name" value="Winged helix-like DNA-binding domain superfamily/Winged helix DNA-binding domain"/>
    <property type="match status" value="1"/>
</dbReference>
<evidence type="ECO:0000256" key="1">
    <source>
        <dbReference type="ARBA" id="ARBA00023015"/>
    </source>
</evidence>
<sequence length="154" mass="17965">MHSSDNSQAHKLMLALHRLRRLDMNKMAPLTFKPSEFRLMYSILQGLEQEPRGITVSELSTRMGVASPTVTPQIRSLEEQGLVHRYNDQEDRRVVRVKLTEQGHQAFRTAAEHRSKQIQNLCDFLGEEKSNQLIELLHDVHRYFESQINQNKTE</sequence>
<dbReference type="InterPro" id="IPR000835">
    <property type="entry name" value="HTH_MarR-typ"/>
</dbReference>
<name>A0A090YRF1_PAEMA</name>
<dbReference type="AlphaFoldDB" id="A0A090YRF1"/>
<dbReference type="CDD" id="cd00090">
    <property type="entry name" value="HTH_ARSR"/>
    <property type="match status" value="1"/>
</dbReference>
<accession>A0A090YRF1</accession>
<dbReference type="InterPro" id="IPR011991">
    <property type="entry name" value="ArsR-like_HTH"/>
</dbReference>
<evidence type="ECO:0000259" key="4">
    <source>
        <dbReference type="PROSITE" id="PS50995"/>
    </source>
</evidence>
<protein>
    <recommendedName>
        <fullName evidence="4">HTH marR-type domain-containing protein</fullName>
    </recommendedName>
</protein>
<dbReference type="SUPFAM" id="SSF46785">
    <property type="entry name" value="Winged helix' DNA-binding domain"/>
    <property type="match status" value="1"/>
</dbReference>
<evidence type="ECO:0000313" key="6">
    <source>
        <dbReference type="Proteomes" id="UP000029278"/>
    </source>
</evidence>
<dbReference type="GO" id="GO:0003700">
    <property type="term" value="F:DNA-binding transcription factor activity"/>
    <property type="evidence" value="ECO:0007669"/>
    <property type="project" value="InterPro"/>
</dbReference>
<dbReference type="STRING" id="44252.DJ90_5957"/>
<organism evidence="5 6">
    <name type="scientific">Paenibacillus macerans</name>
    <name type="common">Bacillus macerans</name>
    <dbReference type="NCBI Taxonomy" id="44252"/>
    <lineage>
        <taxon>Bacteria</taxon>
        <taxon>Bacillati</taxon>
        <taxon>Bacillota</taxon>
        <taxon>Bacilli</taxon>
        <taxon>Bacillales</taxon>
        <taxon>Paenibacillaceae</taxon>
        <taxon>Paenibacillus</taxon>
    </lineage>
</organism>
<dbReference type="PANTHER" id="PTHR42756">
    <property type="entry name" value="TRANSCRIPTIONAL REGULATOR, MARR"/>
    <property type="match status" value="1"/>
</dbReference>
<gene>
    <name evidence="5" type="ORF">DJ90_5957</name>
</gene>
<dbReference type="PANTHER" id="PTHR42756:SF1">
    <property type="entry name" value="TRANSCRIPTIONAL REPRESSOR OF EMRAB OPERON"/>
    <property type="match status" value="1"/>
</dbReference>
<feature type="domain" description="HTH marR-type" evidence="4">
    <location>
        <begin position="9"/>
        <end position="142"/>
    </location>
</feature>
<keyword evidence="3" id="KW-0804">Transcription</keyword>
<dbReference type="PROSITE" id="PS50995">
    <property type="entry name" value="HTH_MARR_2"/>
    <property type="match status" value="1"/>
</dbReference>
<keyword evidence="1" id="KW-0805">Transcription regulation</keyword>
<evidence type="ECO:0000256" key="3">
    <source>
        <dbReference type="ARBA" id="ARBA00023163"/>
    </source>
</evidence>
<dbReference type="Pfam" id="PF01047">
    <property type="entry name" value="MarR"/>
    <property type="match status" value="1"/>
</dbReference>
<dbReference type="RefSeq" id="WP_036619124.1">
    <property type="nucleotide sequence ID" value="NZ_BGML01000004.1"/>
</dbReference>
<keyword evidence="6" id="KW-1185">Reference proteome</keyword>
<dbReference type="SMART" id="SM00347">
    <property type="entry name" value="HTH_MARR"/>
    <property type="match status" value="1"/>
</dbReference>
<dbReference type="GeneID" id="77010986"/>